<dbReference type="GO" id="GO:0005524">
    <property type="term" value="F:ATP binding"/>
    <property type="evidence" value="ECO:0007669"/>
    <property type="project" value="UniProtKB-KW"/>
</dbReference>
<dbReference type="SMART" id="SM00248">
    <property type="entry name" value="ANK"/>
    <property type="match status" value="3"/>
</dbReference>
<dbReference type="InterPro" id="IPR019489">
    <property type="entry name" value="Clp_ATPase_C"/>
</dbReference>
<dbReference type="InterPro" id="IPR050130">
    <property type="entry name" value="ClpA_ClpB"/>
</dbReference>
<dbReference type="SMART" id="SM00382">
    <property type="entry name" value="AAA"/>
    <property type="match status" value="1"/>
</dbReference>
<dbReference type="SUPFAM" id="SSF52540">
    <property type="entry name" value="P-loop containing nucleoside triphosphate hydrolases"/>
    <property type="match status" value="1"/>
</dbReference>
<dbReference type="SUPFAM" id="SSF48403">
    <property type="entry name" value="Ankyrin repeat"/>
    <property type="match status" value="1"/>
</dbReference>
<dbReference type="PRINTS" id="PR00300">
    <property type="entry name" value="CLPPROTEASEA"/>
</dbReference>
<comment type="caution">
    <text evidence="7">The sequence shown here is derived from an EMBL/GenBank/DDBJ whole genome shotgun (WGS) entry which is preliminary data.</text>
</comment>
<evidence type="ECO:0000256" key="4">
    <source>
        <dbReference type="SAM" id="MobiDB-lite"/>
    </source>
</evidence>
<dbReference type="InterPro" id="IPR003593">
    <property type="entry name" value="AAA+_ATPase"/>
</dbReference>
<dbReference type="Proteomes" id="UP001174136">
    <property type="component" value="Unassembled WGS sequence"/>
</dbReference>
<dbReference type="EMBL" id="JAOPHQ010004609">
    <property type="protein sequence ID" value="KAK0138488.1"/>
    <property type="molecule type" value="Genomic_DNA"/>
</dbReference>
<dbReference type="PANTHER" id="PTHR11638">
    <property type="entry name" value="ATP-DEPENDENT CLP PROTEASE"/>
    <property type="match status" value="1"/>
</dbReference>
<dbReference type="CDD" id="cd19499">
    <property type="entry name" value="RecA-like_ClpB_Hsp104-like"/>
    <property type="match status" value="1"/>
</dbReference>
<feature type="domain" description="Clp ATPase C-terminal" evidence="6">
    <location>
        <begin position="566"/>
        <end position="655"/>
    </location>
</feature>
<dbReference type="SMART" id="SM01086">
    <property type="entry name" value="ClpB_D2-small"/>
    <property type="match status" value="1"/>
</dbReference>
<dbReference type="Gene3D" id="1.25.40.20">
    <property type="entry name" value="Ankyrin repeat-containing domain"/>
    <property type="match status" value="2"/>
</dbReference>
<feature type="repeat" description="ANK" evidence="3">
    <location>
        <begin position="191"/>
        <end position="223"/>
    </location>
</feature>
<feature type="domain" description="AAA+ ATPase" evidence="5">
    <location>
        <begin position="368"/>
        <end position="527"/>
    </location>
</feature>
<dbReference type="Pfam" id="PF10431">
    <property type="entry name" value="ClpB_D2-small"/>
    <property type="match status" value="1"/>
</dbReference>
<dbReference type="Pfam" id="PF12796">
    <property type="entry name" value="Ank_2"/>
    <property type="match status" value="1"/>
</dbReference>
<organism evidence="7 8">
    <name type="scientific">Merluccius polli</name>
    <name type="common">Benguela hake</name>
    <name type="synonym">Merluccius cadenati</name>
    <dbReference type="NCBI Taxonomy" id="89951"/>
    <lineage>
        <taxon>Eukaryota</taxon>
        <taxon>Metazoa</taxon>
        <taxon>Chordata</taxon>
        <taxon>Craniata</taxon>
        <taxon>Vertebrata</taxon>
        <taxon>Euteleostomi</taxon>
        <taxon>Actinopterygii</taxon>
        <taxon>Neopterygii</taxon>
        <taxon>Teleostei</taxon>
        <taxon>Neoteleostei</taxon>
        <taxon>Acanthomorphata</taxon>
        <taxon>Zeiogadaria</taxon>
        <taxon>Gadariae</taxon>
        <taxon>Gadiformes</taxon>
        <taxon>Gadoidei</taxon>
        <taxon>Merlucciidae</taxon>
        <taxon>Merluccius</taxon>
    </lineage>
</organism>
<evidence type="ECO:0000256" key="2">
    <source>
        <dbReference type="ARBA" id="ARBA00022840"/>
    </source>
</evidence>
<evidence type="ECO:0000259" key="5">
    <source>
        <dbReference type="SMART" id="SM00382"/>
    </source>
</evidence>
<dbReference type="Gene3D" id="1.10.8.60">
    <property type="match status" value="1"/>
</dbReference>
<dbReference type="InterPro" id="IPR002110">
    <property type="entry name" value="Ankyrin_rpt"/>
</dbReference>
<dbReference type="InterPro" id="IPR003959">
    <property type="entry name" value="ATPase_AAA_core"/>
</dbReference>
<evidence type="ECO:0000259" key="6">
    <source>
        <dbReference type="SMART" id="SM01086"/>
    </source>
</evidence>
<feature type="repeat" description="ANK" evidence="3">
    <location>
        <begin position="260"/>
        <end position="292"/>
    </location>
</feature>
<dbReference type="Pfam" id="PF07724">
    <property type="entry name" value="AAA_2"/>
    <property type="match status" value="1"/>
</dbReference>
<keyword evidence="8" id="KW-1185">Reference proteome</keyword>
<gene>
    <name evidence="7" type="primary">CLPB</name>
    <name evidence="7" type="ORF">N1851_024984</name>
</gene>
<keyword evidence="3" id="KW-0040">ANK repeat</keyword>
<feature type="compositionally biased region" description="Gly residues" evidence="4">
    <location>
        <begin position="114"/>
        <end position="132"/>
    </location>
</feature>
<dbReference type="GO" id="GO:0034605">
    <property type="term" value="P:cellular response to heat"/>
    <property type="evidence" value="ECO:0007669"/>
    <property type="project" value="TreeGrafter"/>
</dbReference>
<dbReference type="InterPro" id="IPR027417">
    <property type="entry name" value="P-loop_NTPase"/>
</dbReference>
<evidence type="ECO:0000313" key="7">
    <source>
        <dbReference type="EMBL" id="KAK0138488.1"/>
    </source>
</evidence>
<dbReference type="GO" id="GO:0005739">
    <property type="term" value="C:mitochondrion"/>
    <property type="evidence" value="ECO:0007669"/>
    <property type="project" value="TreeGrafter"/>
</dbReference>
<sequence length="685" mass="76081">MLTSVPSRLLMRRSRSLSPCRRVLQTGTGDCQVRGTVPVPEAHRNPIVSTSRVSRQGILLAEEATTRAAVSPAVQYHHLAPRWLSSLENRRGSWAALASRGRDDGRYWEESGRGDGGGGGGGGDGKSGGPGGPYHDVASAGVLSAAAVAFCLKKDSDDKGDALLEAARTNNSQDVARLLREGVDPNHRHRLGWTALMVAAMNRQHSVVKVLLDAGADPNAGDHFNNVYDTSREKGIHSLEVLVSREDEFSSRLSSRAGFRGCTALHYATLADDPRTAAMLLEAGANPLQTNGLGHAPRSYAKEGELHTVLQEWEGKFQEAKARCEAEERRRFPLERRLKEHIIGQEGAINTVASAIRRKENGWYDEEHPLVFLFLGSSGIGKTELAKQVARYMHKDIKKGFIRMDMSEFQEKHEVAKFIGSPPGYVGHEEGGQLTKQLRAYPNAVVLFDEVDKAHPDVLTIMLQLFDEGRLTDGKGTTIECKDAIFIMTSNVASDEIGQHGLQLRQEAEELSRRKLADNLNDVQKSDDIKISRQFKDSVIRPILKAHFRRDEFLGRINEIVYFLPFCHSELLQLVSKELHFWAKKAKQRHGITLQWDRPVLDLLASGYNMHYGARSIKHEVERRVVNQLAAAYEQELLPKGCTLRLIVQSDGLEELNPPSLRLEVVGEDSSARTLDIRPPLSPEH</sequence>
<reference evidence="7" key="1">
    <citation type="journal article" date="2023" name="Front. Mar. Sci.">
        <title>A new Merluccius polli reference genome to investigate the effects of global change in West African waters.</title>
        <authorList>
            <person name="Mateo J.L."/>
            <person name="Blanco-Fernandez C."/>
            <person name="Garcia-Vazquez E."/>
            <person name="Machado-Schiaffino G."/>
        </authorList>
    </citation>
    <scope>NUCLEOTIDE SEQUENCE</scope>
    <source>
        <strain evidence="7">C29</strain>
        <tissue evidence="7">Fin</tissue>
    </source>
</reference>
<dbReference type="PANTHER" id="PTHR11638:SF93">
    <property type="entry name" value="MITOCHONDRIAL DISAGGREGASE"/>
    <property type="match status" value="1"/>
</dbReference>
<evidence type="ECO:0000313" key="8">
    <source>
        <dbReference type="Proteomes" id="UP001174136"/>
    </source>
</evidence>
<dbReference type="Gene3D" id="3.40.50.300">
    <property type="entry name" value="P-loop containing nucleotide triphosphate hydrolases"/>
    <property type="match status" value="1"/>
</dbReference>
<dbReference type="GO" id="GO:0016887">
    <property type="term" value="F:ATP hydrolysis activity"/>
    <property type="evidence" value="ECO:0007669"/>
    <property type="project" value="InterPro"/>
</dbReference>
<dbReference type="PROSITE" id="PS50088">
    <property type="entry name" value="ANK_REPEAT"/>
    <property type="match status" value="2"/>
</dbReference>
<dbReference type="Pfam" id="PF00023">
    <property type="entry name" value="Ank"/>
    <property type="match status" value="1"/>
</dbReference>
<keyword evidence="2" id="KW-0067">ATP-binding</keyword>
<dbReference type="PROSITE" id="PS50297">
    <property type="entry name" value="ANK_REP_REGION"/>
    <property type="match status" value="2"/>
</dbReference>
<dbReference type="FunFam" id="1.10.8.60:FF:000040">
    <property type="entry name" value="caseinolytic peptidase B protein homolog isoform X1"/>
    <property type="match status" value="1"/>
</dbReference>
<accession>A0AA47MDW6</accession>
<dbReference type="AlphaFoldDB" id="A0AA47MDW6"/>
<feature type="region of interest" description="Disordered" evidence="4">
    <location>
        <begin position="105"/>
        <end position="133"/>
    </location>
</feature>
<keyword evidence="1" id="KW-0547">Nucleotide-binding</keyword>
<protein>
    <submittedName>
        <fullName evidence="7">Caseinolytic peptidase B</fullName>
    </submittedName>
</protein>
<evidence type="ECO:0000256" key="3">
    <source>
        <dbReference type="PROSITE-ProRule" id="PRU00023"/>
    </source>
</evidence>
<proteinExistence type="predicted"/>
<dbReference type="InterPro" id="IPR001270">
    <property type="entry name" value="ClpA/B"/>
</dbReference>
<dbReference type="InterPro" id="IPR036770">
    <property type="entry name" value="Ankyrin_rpt-contain_sf"/>
</dbReference>
<dbReference type="FunFam" id="1.25.40.20:FF:000203">
    <property type="entry name" value="caseinolytic peptidase B protein homolog isoform X1"/>
    <property type="match status" value="1"/>
</dbReference>
<evidence type="ECO:0000256" key="1">
    <source>
        <dbReference type="ARBA" id="ARBA00022741"/>
    </source>
</evidence>
<name>A0AA47MDW6_MERPO</name>